<dbReference type="Proteomes" id="UP000290092">
    <property type="component" value="Unassembled WGS sequence"/>
</dbReference>
<reference evidence="1 2" key="1">
    <citation type="submission" date="2017-09" db="EMBL/GenBank/DDBJ databases">
        <title>Genomics of the genus Arcobacter.</title>
        <authorList>
            <person name="Perez-Cataluna A."/>
            <person name="Figueras M.J."/>
            <person name="Salas-Masso N."/>
        </authorList>
    </citation>
    <scope>NUCLEOTIDE SEQUENCE [LARGE SCALE GENOMIC DNA]</scope>
    <source>
        <strain evidence="1 2">CECT 7386</strain>
    </source>
</reference>
<comment type="caution">
    <text evidence="1">The sequence shown here is derived from an EMBL/GenBank/DDBJ whole genome shotgun (WGS) entry which is preliminary data.</text>
</comment>
<accession>A0AAX2ABI7</accession>
<protein>
    <submittedName>
        <fullName evidence="1">Spermidine synthase</fullName>
    </submittedName>
</protein>
<gene>
    <name evidence="1" type="ORF">CP985_13895</name>
</gene>
<dbReference type="EMBL" id="NXID01000072">
    <property type="protein sequence ID" value="RXK12916.1"/>
    <property type="molecule type" value="Genomic_DNA"/>
</dbReference>
<evidence type="ECO:0000313" key="1">
    <source>
        <dbReference type="EMBL" id="RXK12916.1"/>
    </source>
</evidence>
<keyword evidence="2" id="KW-1185">Reference proteome</keyword>
<proteinExistence type="predicted"/>
<evidence type="ECO:0000313" key="2">
    <source>
        <dbReference type="Proteomes" id="UP000290092"/>
    </source>
</evidence>
<name>A0AAX2ABI7_9BACT</name>
<organism evidence="1 2">
    <name type="scientific">Malaciobacter mytili LMG 24559</name>
    <dbReference type="NCBI Taxonomy" id="1032238"/>
    <lineage>
        <taxon>Bacteria</taxon>
        <taxon>Pseudomonadati</taxon>
        <taxon>Campylobacterota</taxon>
        <taxon>Epsilonproteobacteria</taxon>
        <taxon>Campylobacterales</taxon>
        <taxon>Arcobacteraceae</taxon>
        <taxon>Malaciobacter</taxon>
    </lineage>
</organism>
<dbReference type="InterPro" id="IPR029063">
    <property type="entry name" value="SAM-dependent_MTases_sf"/>
</dbReference>
<sequence>MNDNQAFNEMMVHIPLCTHKEPSNILIIGQTSPALKKEAEKHNANIEYGDITFLNSKNEKNIDAIILTDVKLDELVLANIDRILKDDGLITFSTQSFQSDEDKLKEDLQLVGSKFWIAMPFRFGHNTSIIASKKYHPTADLVLQRSDLLDDLEYYSSEMHQASFVFPAAIHKALTGIARR</sequence>
<dbReference type="AlphaFoldDB" id="A0AAX2ABI7"/>
<dbReference type="SUPFAM" id="SSF53335">
    <property type="entry name" value="S-adenosyl-L-methionine-dependent methyltransferases"/>
    <property type="match status" value="1"/>
</dbReference>
<dbReference type="Gene3D" id="3.40.50.150">
    <property type="entry name" value="Vaccinia Virus protein VP39"/>
    <property type="match status" value="2"/>
</dbReference>